<protein>
    <recommendedName>
        <fullName evidence="3">Large conductance mechanosensitive channel protein</fullName>
    </recommendedName>
</protein>
<dbReference type="SUPFAM" id="SSF81330">
    <property type="entry name" value="Gated mechanosensitive channel"/>
    <property type="match status" value="1"/>
</dbReference>
<proteinExistence type="predicted"/>
<evidence type="ECO:0000313" key="2">
    <source>
        <dbReference type="EMBL" id="QHU04648.1"/>
    </source>
</evidence>
<dbReference type="EMBL" id="MN740402">
    <property type="protein sequence ID" value="QHU04648.1"/>
    <property type="molecule type" value="Genomic_DNA"/>
</dbReference>
<feature type="transmembrane region" description="Helical" evidence="1">
    <location>
        <begin position="7"/>
        <end position="28"/>
    </location>
</feature>
<feature type="transmembrane region" description="Helical" evidence="1">
    <location>
        <begin position="67"/>
        <end position="88"/>
    </location>
</feature>
<evidence type="ECO:0008006" key="3">
    <source>
        <dbReference type="Google" id="ProtNLM"/>
    </source>
</evidence>
<evidence type="ECO:0000256" key="1">
    <source>
        <dbReference type="SAM" id="Phobius"/>
    </source>
</evidence>
<dbReference type="AlphaFoldDB" id="A0A6C0JLE6"/>
<accession>A0A6C0JLE6</accession>
<reference evidence="2" key="1">
    <citation type="journal article" date="2020" name="Nature">
        <title>Giant virus diversity and host interactions through global metagenomics.</title>
        <authorList>
            <person name="Schulz F."/>
            <person name="Roux S."/>
            <person name="Paez-Espino D."/>
            <person name="Jungbluth S."/>
            <person name="Walsh D.A."/>
            <person name="Denef V.J."/>
            <person name="McMahon K.D."/>
            <person name="Konstantinidis K.T."/>
            <person name="Eloe-Fadrosh E.A."/>
            <person name="Kyrpides N.C."/>
            <person name="Woyke T."/>
        </authorList>
    </citation>
    <scope>NUCLEOTIDE SEQUENCE</scope>
    <source>
        <strain evidence="2">GVMAG-M-3300027708-51</strain>
    </source>
</reference>
<dbReference type="InterPro" id="IPR036019">
    <property type="entry name" value="MscL_channel"/>
</dbReference>
<organism evidence="2">
    <name type="scientific">viral metagenome</name>
    <dbReference type="NCBI Taxonomy" id="1070528"/>
    <lineage>
        <taxon>unclassified sequences</taxon>
        <taxon>metagenomes</taxon>
        <taxon>organismal metagenomes</taxon>
    </lineage>
</organism>
<sequence length="102" mass="10787">MLDTRDIIILTAAFYLGSVVSKFFGSLVDGVITPLLAPAVSAEKGVSAFTVKVGSANLKIGQVVVDLLNLIVSFVVVVFTVGLLRTYILSRIGARRGASMEE</sequence>
<keyword evidence="1" id="KW-0812">Transmembrane</keyword>
<keyword evidence="1" id="KW-0472">Membrane</keyword>
<name>A0A6C0JLE6_9ZZZZ</name>
<keyword evidence="1" id="KW-1133">Transmembrane helix</keyword>